<feature type="domain" description="EGF-like" evidence="13">
    <location>
        <begin position="946"/>
        <end position="986"/>
    </location>
</feature>
<dbReference type="InterPro" id="IPR009030">
    <property type="entry name" value="Growth_fac_rcpt_cys_sf"/>
</dbReference>
<comment type="similarity">
    <text evidence="2">Belongs to the fibulin family.</text>
</comment>
<keyword evidence="9" id="KW-0325">Glycoprotein</keyword>
<dbReference type="FunFam" id="2.10.25.10:FF:000096">
    <property type="entry name" value="Putative fibrillin 2"/>
    <property type="match status" value="1"/>
</dbReference>
<dbReference type="PROSITE" id="PS00022">
    <property type="entry name" value="EGF_1"/>
    <property type="match status" value="1"/>
</dbReference>
<dbReference type="Pfam" id="PF14670">
    <property type="entry name" value="FXa_inhibition"/>
    <property type="match status" value="1"/>
</dbReference>
<evidence type="ECO:0000259" key="13">
    <source>
        <dbReference type="PROSITE" id="PS50026"/>
    </source>
</evidence>
<dbReference type="SUPFAM" id="SSF57184">
    <property type="entry name" value="Growth factor receptor domain"/>
    <property type="match status" value="4"/>
</dbReference>
<dbReference type="Pfam" id="PF12662">
    <property type="entry name" value="cEGF"/>
    <property type="match status" value="1"/>
</dbReference>
<sequence>MDLRTLAPVVFLFVVCVGNVQSSGYSSSRRPAYSGSIPAGFRVRYVARGTAGGRDPSTSQHSRASTERQQLRGPNVCSPNRCCAGWKINSATRTCTTPRCAFKCLHGGICVRPNRCSCQGGYRGVACHIAPRSYGGKTGGKTVSSPEGQRPTHTGTAAGRTPGQAAPVPPPKRRGDGFEAQAYTTTGGRQLYSVGRPGPETVALGSNGQIAHLQEGQGRQRITLTPGQSVSFVGGESHGTTAGKSLPLRPGQRVTIVGLPNGQGSSGGGTRSSTREGDWDQRGGGVRVAQIVGTGGSQQKVTLPDGRTVALRGFRVSSSGGGVSLPMAAQVRGSGLLGKQSTDPLAGEGSLSGGVTVVGQQNVRGMCYADIKGRQCVDPLGGQARVTQAECCKTFGKGWGDSCFMCPHMLGQVDGCPAGHQRNQTTGACADIDECKAFPGLCENGRCTNNPGSFHCSCRVGYMLDATGTRCIAELRGRCYKEMSNRGQCGVDLTGLAITKHVCCCTIGESWGARCERCPDPNSQNFKWLCPGGLGFQRRTRYVGGRTDEQTRTDQVVDFDECSTIVNICQHGRCFNTIGSYYCLCNPGYRLEGSRTRCVAIPTRKNCETTAGLCPNGRCINFRNSYVCNCDSGYQYDPQEKACVESARSICETVLNLCPNGRCRPSGNSYTCVCNPGYKVDDVRKTCVAERTASVCETRPGLCRNGRCVNSHGSYLCMCNSGYRQDLGGRACVDINECSYRNGRCHHGTCVNTEGSFTCSCDDGYKLSPDRKSCIDLDECPSQRTCTSPNQCLNFMGSYYCMCSAGYRHHGDTKACIEEELNECAIDPSLCQNGECINTRGSFVCRCDTGYKTDDTMTQCLDEDECQLDPTLCPNGRCYNNEGSYVCTCDRGFHLDPSRTQCVDVDECESNSKLCRDGECVNTPGGYRCRCDQGYIPSPDQRGCVDVDECSIGNPCGKSVCQNLPGHFTCVCTQGLVFDEDTQRCVSAWLAEQRRSRKQCFSELKDLDFGCADNPAGFNVTKEECCCSLGVAWGDSCELFPCPSRNAADYLELCTTLSGFLMKHDQNNEIYIEDINECKLFNNPCNNAMCRNTPGSYVCICPDGYFLNEQELTCTDINECAQFPCGSGTCLNLPGSYECSCLGNQIPDPTKKRCVERPLTLPLEPPAASYIFEQHEVCWTSVIGPNLFCSNALPFNMTRAQCCCRSDVQAWGLDCQLCPKLGTGAFRDLCERIKPGTSVDQQAFYIENIGPVAGQVPLIPGQQQTGPADHRPGWLGPYAGGTSPGRTPPAQLPPGILAPRQGHPSAAFIQSEARLLGQGYASEPLDADCKIEGGCGFGRCLRVDGGSYNCDCYSGYKLDNDGLKCVDMNECEELEDLCKNGNCINTAGSYICQCHPGHVPKQDQPNFCVEQQEDTETSTQEESLSRTEE</sequence>
<feature type="domain" description="EGF-like" evidence="13">
    <location>
        <begin position="431"/>
        <end position="472"/>
    </location>
</feature>
<feature type="domain" description="EGF-like" evidence="13">
    <location>
        <begin position="1074"/>
        <end position="1115"/>
    </location>
</feature>
<feature type="signal peptide" evidence="12">
    <location>
        <begin position="1"/>
        <end position="22"/>
    </location>
</feature>
<dbReference type="FunFam" id="2.10.25.10:FF:000038">
    <property type="entry name" value="Fibrillin 2"/>
    <property type="match status" value="1"/>
</dbReference>
<dbReference type="CDD" id="cd00054">
    <property type="entry name" value="EGF_CA"/>
    <property type="match status" value="9"/>
</dbReference>
<evidence type="ECO:0000256" key="3">
    <source>
        <dbReference type="ARBA" id="ARBA00022525"/>
    </source>
</evidence>
<evidence type="ECO:0000256" key="1">
    <source>
        <dbReference type="ARBA" id="ARBA00004498"/>
    </source>
</evidence>
<dbReference type="SMART" id="SM00179">
    <property type="entry name" value="EGF_CA"/>
    <property type="match status" value="15"/>
</dbReference>
<dbReference type="Pfam" id="PF00683">
    <property type="entry name" value="TB"/>
    <property type="match status" value="4"/>
</dbReference>
<feature type="domain" description="EGF-like" evidence="13">
    <location>
        <begin position="904"/>
        <end position="945"/>
    </location>
</feature>
<keyword evidence="6 12" id="KW-0732">Signal</keyword>
<keyword evidence="8 10" id="KW-1015">Disulfide bond</keyword>
<feature type="domain" description="EGF-like" evidence="13">
    <location>
        <begin position="862"/>
        <end position="903"/>
    </location>
</feature>
<feature type="domain" description="EGF-like" evidence="13">
    <location>
        <begin position="1116"/>
        <end position="1155"/>
    </location>
</feature>
<dbReference type="Gene3D" id="2.10.25.10">
    <property type="entry name" value="Laminin"/>
    <property type="match status" value="16"/>
</dbReference>
<dbReference type="InterPro" id="IPR018097">
    <property type="entry name" value="EGF_Ca-bd_CS"/>
</dbReference>
<dbReference type="OrthoDB" id="4062651at2759"/>
<feature type="compositionally biased region" description="Polar residues" evidence="11">
    <location>
        <begin position="141"/>
        <end position="155"/>
    </location>
</feature>
<evidence type="ECO:0000256" key="12">
    <source>
        <dbReference type="SAM" id="SignalP"/>
    </source>
</evidence>
<feature type="domain" description="EGF-like" evidence="13">
    <location>
        <begin position="820"/>
        <end position="861"/>
    </location>
</feature>
<dbReference type="SUPFAM" id="SSF57196">
    <property type="entry name" value="EGF/Laminin"/>
    <property type="match status" value="4"/>
</dbReference>
<dbReference type="InterPro" id="IPR000742">
    <property type="entry name" value="EGF"/>
</dbReference>
<dbReference type="PROSITE" id="PS00010">
    <property type="entry name" value="ASX_HYDROXYL"/>
    <property type="match status" value="11"/>
</dbReference>
<dbReference type="FunFam" id="2.10.25.10:FF:000002">
    <property type="entry name" value="Latent-transforming growth factor beta-binding protein 3"/>
    <property type="match status" value="1"/>
</dbReference>
<feature type="domain" description="TB" evidence="14">
    <location>
        <begin position="477"/>
        <end position="530"/>
    </location>
</feature>
<feature type="disulfide bond" evidence="10">
    <location>
        <begin position="100"/>
        <end position="110"/>
    </location>
</feature>
<dbReference type="FunFam" id="2.10.25.10:FF:000014">
    <property type="entry name" value="Latent-transforming growth factor beta-binding protein 3"/>
    <property type="match status" value="2"/>
</dbReference>
<dbReference type="InterPro" id="IPR026823">
    <property type="entry name" value="cEGF"/>
</dbReference>
<dbReference type="PROSITE" id="PS01187">
    <property type="entry name" value="EGF_CA"/>
    <property type="match status" value="7"/>
</dbReference>
<dbReference type="PROSITE" id="PS01186">
    <property type="entry name" value="EGF_2"/>
    <property type="match status" value="11"/>
</dbReference>
<dbReference type="SMART" id="SM00181">
    <property type="entry name" value="EGF"/>
    <property type="match status" value="16"/>
</dbReference>
<protein>
    <submittedName>
        <fullName evidence="15">FBN2 protein</fullName>
    </submittedName>
</protein>
<feature type="domain" description="EGF-like" evidence="13">
    <location>
        <begin position="558"/>
        <end position="599"/>
    </location>
</feature>
<feature type="domain" description="TB" evidence="14">
    <location>
        <begin position="998"/>
        <end position="1054"/>
    </location>
</feature>
<keyword evidence="4" id="KW-0272">Extracellular matrix</keyword>
<dbReference type="GO" id="GO:0005509">
    <property type="term" value="F:calcium ion binding"/>
    <property type="evidence" value="ECO:0007669"/>
    <property type="project" value="InterPro"/>
</dbReference>
<dbReference type="InterPro" id="IPR000152">
    <property type="entry name" value="EGF-type_Asp/Asn_hydroxyl_site"/>
</dbReference>
<dbReference type="EMBL" id="OV696689">
    <property type="protein sequence ID" value="CAH1264244.1"/>
    <property type="molecule type" value="Genomic_DNA"/>
</dbReference>
<comment type="subcellular location">
    <subcellularLocation>
        <location evidence="1">Secreted</location>
        <location evidence="1">Extracellular space</location>
        <location evidence="1">Extracellular matrix</location>
    </subcellularLocation>
</comment>
<feature type="disulfide bond" evidence="10">
    <location>
        <begin position="1120"/>
        <end position="1130"/>
    </location>
</feature>
<feature type="disulfide bond" evidence="10">
    <location>
        <begin position="118"/>
        <end position="127"/>
    </location>
</feature>
<feature type="region of interest" description="Disordered" evidence="11">
    <location>
        <begin position="1406"/>
        <end position="1429"/>
    </location>
</feature>
<dbReference type="InterPro" id="IPR013032">
    <property type="entry name" value="EGF-like_CS"/>
</dbReference>
<keyword evidence="16" id="KW-1185">Reference proteome</keyword>
<proteinExistence type="inferred from homology"/>
<evidence type="ECO:0000256" key="11">
    <source>
        <dbReference type="SAM" id="MobiDB-lite"/>
    </source>
</evidence>
<dbReference type="Proteomes" id="UP000838412">
    <property type="component" value="Chromosome 4"/>
</dbReference>
<feature type="domain" description="EGF-like" evidence="13">
    <location>
        <begin position="1367"/>
        <end position="1404"/>
    </location>
</feature>
<organism evidence="15 16">
    <name type="scientific">Branchiostoma lanceolatum</name>
    <name type="common">Common lancelet</name>
    <name type="synonym">Amphioxus lanceolatum</name>
    <dbReference type="NCBI Taxonomy" id="7740"/>
    <lineage>
        <taxon>Eukaryota</taxon>
        <taxon>Metazoa</taxon>
        <taxon>Chordata</taxon>
        <taxon>Cephalochordata</taxon>
        <taxon>Leptocardii</taxon>
        <taxon>Amphioxiformes</taxon>
        <taxon>Branchiostomatidae</taxon>
        <taxon>Branchiostoma</taxon>
    </lineage>
</organism>
<evidence type="ECO:0000256" key="10">
    <source>
        <dbReference type="PROSITE-ProRule" id="PRU00076"/>
    </source>
</evidence>
<evidence type="ECO:0000259" key="14">
    <source>
        <dbReference type="PROSITE" id="PS51364"/>
    </source>
</evidence>
<dbReference type="FunFam" id="2.10.25.10:FF:000005">
    <property type="entry name" value="Fibrillin 2"/>
    <property type="match status" value="1"/>
</dbReference>
<feature type="chain" id="PRO_5035458190" evidence="12">
    <location>
        <begin position="23"/>
        <end position="1429"/>
    </location>
</feature>
<dbReference type="FunFam" id="2.10.25.10:FF:000003">
    <property type="entry name" value="fibrillin-1 isoform X1"/>
    <property type="match status" value="4"/>
</dbReference>
<feature type="region of interest" description="Disordered" evidence="11">
    <location>
        <begin position="257"/>
        <end position="281"/>
    </location>
</feature>
<dbReference type="InterPro" id="IPR017878">
    <property type="entry name" value="TB_dom"/>
</dbReference>
<feature type="domain" description="TB" evidence="14">
    <location>
        <begin position="1176"/>
        <end position="1230"/>
    </location>
</feature>
<accession>A0A8J9ZV83</accession>
<dbReference type="Pfam" id="PF07645">
    <property type="entry name" value="EGF_CA"/>
    <property type="match status" value="11"/>
</dbReference>
<dbReference type="SUPFAM" id="SSF57581">
    <property type="entry name" value="TB module/8-cys domain"/>
    <property type="match status" value="4"/>
</dbReference>
<evidence type="ECO:0000256" key="4">
    <source>
        <dbReference type="ARBA" id="ARBA00022530"/>
    </source>
</evidence>
<dbReference type="PROSITE" id="PS51364">
    <property type="entry name" value="TB"/>
    <property type="match status" value="4"/>
</dbReference>
<evidence type="ECO:0000313" key="16">
    <source>
        <dbReference type="Proteomes" id="UP000838412"/>
    </source>
</evidence>
<dbReference type="Gene3D" id="3.90.290.10">
    <property type="entry name" value="TGF-beta binding (TB) domain"/>
    <property type="match status" value="4"/>
</dbReference>
<dbReference type="InterPro" id="IPR001881">
    <property type="entry name" value="EGF-like_Ca-bd_dom"/>
</dbReference>
<gene>
    <name evidence="15" type="primary">FBN2</name>
    <name evidence="15" type="ORF">BLAG_LOCUS18678</name>
</gene>
<name>A0A8J9ZV83_BRALA</name>
<feature type="region of interest" description="Disordered" evidence="11">
    <location>
        <begin position="135"/>
        <end position="179"/>
    </location>
</feature>
<dbReference type="InterPro" id="IPR049883">
    <property type="entry name" value="NOTCH1_EGF-like"/>
</dbReference>
<evidence type="ECO:0000313" key="15">
    <source>
        <dbReference type="EMBL" id="CAH1264244.1"/>
    </source>
</evidence>
<keyword evidence="7" id="KW-0677">Repeat</keyword>
<keyword evidence="3" id="KW-0964">Secreted</keyword>
<evidence type="ECO:0000256" key="6">
    <source>
        <dbReference type="ARBA" id="ARBA00022729"/>
    </source>
</evidence>
<reference evidence="15" key="1">
    <citation type="submission" date="2022-01" db="EMBL/GenBank/DDBJ databases">
        <authorList>
            <person name="Braso-Vives M."/>
        </authorList>
    </citation>
    <scope>NUCLEOTIDE SEQUENCE</scope>
</reference>
<dbReference type="InterPro" id="IPR052235">
    <property type="entry name" value="Nephronectin_domain"/>
</dbReference>
<feature type="domain" description="EGF-like" evidence="13">
    <location>
        <begin position="96"/>
        <end position="128"/>
    </location>
</feature>
<keyword evidence="5 10" id="KW-0245">EGF-like domain</keyword>
<evidence type="ECO:0000256" key="2">
    <source>
        <dbReference type="ARBA" id="ARBA00006127"/>
    </source>
</evidence>
<feature type="domain" description="EGF-like" evidence="13">
    <location>
        <begin position="734"/>
        <end position="775"/>
    </location>
</feature>
<evidence type="ECO:0000256" key="8">
    <source>
        <dbReference type="ARBA" id="ARBA00023157"/>
    </source>
</evidence>
<comment type="caution">
    <text evidence="10">Lacks conserved residue(s) required for the propagation of feature annotation.</text>
</comment>
<dbReference type="Pfam" id="PF12661">
    <property type="entry name" value="hEGF"/>
    <property type="match status" value="1"/>
</dbReference>
<dbReference type="PANTHER" id="PTHR24050">
    <property type="entry name" value="PA14 DOMAIN-CONTAINING PROTEIN"/>
    <property type="match status" value="1"/>
</dbReference>
<feature type="domain" description="TB" evidence="14">
    <location>
        <begin position="365"/>
        <end position="407"/>
    </location>
</feature>
<dbReference type="PANTHER" id="PTHR24050:SF28">
    <property type="entry name" value="UROMODULIN-LIKE"/>
    <property type="match status" value="1"/>
</dbReference>
<evidence type="ECO:0000256" key="7">
    <source>
        <dbReference type="ARBA" id="ARBA00022737"/>
    </source>
</evidence>
<dbReference type="PROSITE" id="PS50026">
    <property type="entry name" value="EGF_3"/>
    <property type="match status" value="11"/>
</dbReference>
<evidence type="ECO:0000256" key="5">
    <source>
        <dbReference type="ARBA" id="ARBA00022536"/>
    </source>
</evidence>
<evidence type="ECO:0000256" key="9">
    <source>
        <dbReference type="ARBA" id="ARBA00023180"/>
    </source>
</evidence>
<feature type="region of interest" description="Disordered" evidence="11">
    <location>
        <begin position="50"/>
        <end position="73"/>
    </location>
</feature>
<dbReference type="InterPro" id="IPR036773">
    <property type="entry name" value="TB_dom_sf"/>
</dbReference>